<dbReference type="PANTHER" id="PTHR11054">
    <property type="entry name" value="6-PHOSPHOGLUCONOLACTONASE"/>
    <property type="match status" value="1"/>
</dbReference>
<dbReference type="Gene3D" id="3.40.50.1360">
    <property type="match status" value="1"/>
</dbReference>
<dbReference type="GO" id="GO:0017057">
    <property type="term" value="F:6-phosphogluconolactonase activity"/>
    <property type="evidence" value="ECO:0007669"/>
    <property type="project" value="UniProtKB-UniRule"/>
</dbReference>
<evidence type="ECO:0000259" key="8">
    <source>
        <dbReference type="Pfam" id="PF01182"/>
    </source>
</evidence>
<evidence type="ECO:0000313" key="10">
    <source>
        <dbReference type="Proteomes" id="UP000005870"/>
    </source>
</evidence>
<dbReference type="SUPFAM" id="SSF100950">
    <property type="entry name" value="NagB/RpiA/CoA transferase-like"/>
    <property type="match status" value="1"/>
</dbReference>
<evidence type="ECO:0000256" key="7">
    <source>
        <dbReference type="RuleBase" id="RU365095"/>
    </source>
</evidence>
<dbReference type="CDD" id="cd01400">
    <property type="entry name" value="6PGL"/>
    <property type="match status" value="1"/>
</dbReference>
<evidence type="ECO:0000256" key="3">
    <source>
        <dbReference type="ARBA" id="ARBA00004961"/>
    </source>
</evidence>
<dbReference type="GO" id="GO:0006098">
    <property type="term" value="P:pentose-phosphate shunt"/>
    <property type="evidence" value="ECO:0007669"/>
    <property type="project" value="UniProtKB-UniPathway"/>
</dbReference>
<dbReference type="Proteomes" id="UP000005870">
    <property type="component" value="Chromosome"/>
</dbReference>
<dbReference type="EC" id="3.1.1.31" evidence="5 7"/>
<dbReference type="HOGENOM" id="CLU_053947_2_1_6"/>
<keyword evidence="10" id="KW-1185">Reference proteome</keyword>
<evidence type="ECO:0000256" key="2">
    <source>
        <dbReference type="ARBA" id="ARBA00002681"/>
    </source>
</evidence>
<dbReference type="InterPro" id="IPR005900">
    <property type="entry name" value="6-phosphogluconolactonase_DevB"/>
</dbReference>
<comment type="similarity">
    <text evidence="4 7">Belongs to the glucosamine/galactosamine-6-phosphate isomerase family. 6-phosphogluconolactonase subfamily.</text>
</comment>
<evidence type="ECO:0000256" key="4">
    <source>
        <dbReference type="ARBA" id="ARBA00010662"/>
    </source>
</evidence>
<dbReference type="InterPro" id="IPR006148">
    <property type="entry name" value="Glc/Gal-6P_isomerase"/>
</dbReference>
<dbReference type="PANTHER" id="PTHR11054:SF0">
    <property type="entry name" value="6-PHOSPHOGLUCONOLACTONASE"/>
    <property type="match status" value="1"/>
</dbReference>
<gene>
    <name evidence="7" type="primary">pgl</name>
    <name evidence="9" type="ordered locus">DSC_01330</name>
</gene>
<keyword evidence="7" id="KW-0378">Hydrolase</keyword>
<accession>G7UTL8</accession>
<dbReference type="InterPro" id="IPR037171">
    <property type="entry name" value="NagB/RpiA_transferase-like"/>
</dbReference>
<feature type="domain" description="Glucosamine/galactosamine-6-phosphate isomerase" evidence="8">
    <location>
        <begin position="17"/>
        <end position="226"/>
    </location>
</feature>
<dbReference type="UniPathway" id="UPA00115">
    <property type="reaction ID" value="UER00409"/>
</dbReference>
<dbReference type="GO" id="GO:0005975">
    <property type="term" value="P:carbohydrate metabolic process"/>
    <property type="evidence" value="ECO:0007669"/>
    <property type="project" value="UniProtKB-UniRule"/>
</dbReference>
<protein>
    <recommendedName>
        <fullName evidence="6 7">6-phosphogluconolactonase</fullName>
        <shortName evidence="7">6PGL</shortName>
        <ecNumber evidence="5 7">3.1.1.31</ecNumber>
    </recommendedName>
</protein>
<reference evidence="9 10" key="1">
    <citation type="journal article" date="2012" name="J. Bacteriol.">
        <title>Complete Genome Sequence of the BTEX-Degrading Bacterium Pseudoxanthomonas spadix BD-a59.</title>
        <authorList>
            <person name="Lee S.H."/>
            <person name="Jin H.M."/>
            <person name="Lee H.J."/>
            <person name="Kim J.M."/>
            <person name="Jeon C.O."/>
        </authorList>
    </citation>
    <scope>NUCLEOTIDE SEQUENCE [LARGE SCALE GENOMIC DNA]</scope>
    <source>
        <strain evidence="9 10">BD-a59</strain>
    </source>
</reference>
<evidence type="ECO:0000256" key="5">
    <source>
        <dbReference type="ARBA" id="ARBA00013198"/>
    </source>
</evidence>
<dbReference type="NCBIfam" id="TIGR01198">
    <property type="entry name" value="pgl"/>
    <property type="match status" value="1"/>
</dbReference>
<evidence type="ECO:0000313" key="9">
    <source>
        <dbReference type="EMBL" id="AER54919.1"/>
    </source>
</evidence>
<evidence type="ECO:0000256" key="6">
    <source>
        <dbReference type="ARBA" id="ARBA00020337"/>
    </source>
</evidence>
<proteinExistence type="inferred from homology"/>
<dbReference type="EMBL" id="CP003093">
    <property type="protein sequence ID" value="AER54919.1"/>
    <property type="molecule type" value="Genomic_DNA"/>
</dbReference>
<comment type="pathway">
    <text evidence="3 7">Carbohydrate degradation; pentose phosphate pathway; D-ribulose 5-phosphate from D-glucose 6-phosphate (oxidative stage): step 2/3.</text>
</comment>
<dbReference type="KEGG" id="psd:DSC_01330"/>
<dbReference type="eggNOG" id="COG0363">
    <property type="taxonomic scope" value="Bacteria"/>
</dbReference>
<dbReference type="AlphaFoldDB" id="G7UTL8"/>
<organism evidence="9 10">
    <name type="scientific">Pseudoxanthomonas spadix (strain BD-a59)</name>
    <dbReference type="NCBI Taxonomy" id="1045855"/>
    <lineage>
        <taxon>Bacteria</taxon>
        <taxon>Pseudomonadati</taxon>
        <taxon>Pseudomonadota</taxon>
        <taxon>Gammaproteobacteria</taxon>
        <taxon>Lysobacterales</taxon>
        <taxon>Lysobacteraceae</taxon>
        <taxon>Pseudoxanthomonas</taxon>
    </lineage>
</organism>
<dbReference type="RefSeq" id="WP_014159097.1">
    <property type="nucleotide sequence ID" value="NC_016147.2"/>
</dbReference>
<evidence type="ECO:0000256" key="1">
    <source>
        <dbReference type="ARBA" id="ARBA00000832"/>
    </source>
</evidence>
<dbReference type="OrthoDB" id="9810967at2"/>
<comment type="catalytic activity">
    <reaction evidence="1 7">
        <text>6-phospho-D-glucono-1,5-lactone + H2O = 6-phospho-D-gluconate + H(+)</text>
        <dbReference type="Rhea" id="RHEA:12556"/>
        <dbReference type="ChEBI" id="CHEBI:15377"/>
        <dbReference type="ChEBI" id="CHEBI:15378"/>
        <dbReference type="ChEBI" id="CHEBI:57955"/>
        <dbReference type="ChEBI" id="CHEBI:58759"/>
        <dbReference type="EC" id="3.1.1.31"/>
    </reaction>
</comment>
<dbReference type="STRING" id="1045855.DSC_01330"/>
<comment type="function">
    <text evidence="2 7">Hydrolysis of 6-phosphogluconolactone to 6-phosphogluconate.</text>
</comment>
<dbReference type="Pfam" id="PF01182">
    <property type="entry name" value="Glucosamine_iso"/>
    <property type="match status" value="1"/>
</dbReference>
<dbReference type="InterPro" id="IPR039104">
    <property type="entry name" value="6PGL"/>
</dbReference>
<sequence>MSLSLPDELAHVHACPNRELLAQALAAAVADDLRAALAERGRAVLALSGGTTPVRFFQALAEQPLPWKQVAVTLVDERWVDETSARSNAALVRQHLMYGAAAVASFLPLYRAYGHGPEQALPELEEELAQLPLPLDVAVLGMGNDGHTASLFPGGDWLERALDPAGSARVLPMHAEAAGEPRITLTLPVLAAARHLYLHIEGEHKAQVLQQALAAEAGPPIATVLRAARTPVQIYWCP</sequence>
<name>G7UTL8_PSEUP</name>